<proteinExistence type="predicted"/>
<organism evidence="2 3">
    <name type="scientific">Vibrio nigripulchritudo SOn1</name>
    <dbReference type="NCBI Taxonomy" id="1238450"/>
    <lineage>
        <taxon>Bacteria</taxon>
        <taxon>Pseudomonadati</taxon>
        <taxon>Pseudomonadota</taxon>
        <taxon>Gammaproteobacteria</taxon>
        <taxon>Vibrionales</taxon>
        <taxon>Vibrionaceae</taxon>
        <taxon>Vibrio</taxon>
    </lineage>
</organism>
<name>A0AAV2VL67_9VIBR</name>
<comment type="caution">
    <text evidence="2">The sequence shown here is derived from an EMBL/GenBank/DDBJ whole genome shotgun (WGS) entry which is preliminary data.</text>
</comment>
<dbReference type="EMBL" id="CAOF01000043">
    <property type="protein sequence ID" value="CCO45100.1"/>
    <property type="molecule type" value="Genomic_DNA"/>
</dbReference>
<dbReference type="AlphaFoldDB" id="A0AAV2VL67"/>
<dbReference type="InterPro" id="IPR037401">
    <property type="entry name" value="SnoaL-like"/>
</dbReference>
<evidence type="ECO:0000313" key="3">
    <source>
        <dbReference type="Proteomes" id="UP000018211"/>
    </source>
</evidence>
<sequence length="108" mass="12027">MDESIKNACIAFSCGDVDELIPFLTDKTEWQNVGKDVIVGTDNIRSICYQMEQEDVSLKVSKQLEASEHLVVQGNGEAEQPFFFCDIFQIEDGKISAITSYLIAQSKA</sequence>
<dbReference type="RefSeq" id="WP_022610709.1">
    <property type="nucleotide sequence ID" value="NZ_LK391965.1"/>
</dbReference>
<reference evidence="2 3" key="1">
    <citation type="journal article" date="2013" name="ISME J.">
        <title>Comparative genomics of pathogenic lineages of Vibrio nigripulchritudo identifies virulence-associated traits.</title>
        <authorList>
            <person name="Goudenege D."/>
            <person name="Labreuche Y."/>
            <person name="Krin E."/>
            <person name="Ansquer D."/>
            <person name="Mangenot S."/>
            <person name="Calteau A."/>
            <person name="Medigue C."/>
            <person name="Mazel D."/>
            <person name="Polz M.F."/>
            <person name="Le Roux F."/>
        </authorList>
    </citation>
    <scope>NUCLEOTIDE SEQUENCE [LARGE SCALE GENOMIC DNA]</scope>
    <source>
        <strain evidence="2 3">SOn1</strain>
    </source>
</reference>
<feature type="domain" description="SnoaL-like" evidence="1">
    <location>
        <begin position="11"/>
        <end position="97"/>
    </location>
</feature>
<protein>
    <submittedName>
        <fullName evidence="2">NTF2-like protein</fullName>
    </submittedName>
</protein>
<dbReference type="SUPFAM" id="SSF54427">
    <property type="entry name" value="NTF2-like"/>
    <property type="match status" value="1"/>
</dbReference>
<dbReference type="Proteomes" id="UP000018211">
    <property type="component" value="Unassembled WGS sequence"/>
</dbReference>
<evidence type="ECO:0000259" key="1">
    <source>
        <dbReference type="Pfam" id="PF12680"/>
    </source>
</evidence>
<dbReference type="InterPro" id="IPR032710">
    <property type="entry name" value="NTF2-like_dom_sf"/>
</dbReference>
<accession>A0AAV2VL67</accession>
<dbReference type="Pfam" id="PF12680">
    <property type="entry name" value="SnoaL_2"/>
    <property type="match status" value="1"/>
</dbReference>
<dbReference type="Gene3D" id="3.10.450.50">
    <property type="match status" value="1"/>
</dbReference>
<gene>
    <name evidence="2" type="ORF">VIBNISOn1_1370005</name>
</gene>
<evidence type="ECO:0000313" key="2">
    <source>
        <dbReference type="EMBL" id="CCO45100.1"/>
    </source>
</evidence>